<reference evidence="2" key="1">
    <citation type="submission" date="2016-10" db="EMBL/GenBank/DDBJ databases">
        <authorList>
            <person name="Varghese N."/>
            <person name="Submissions S."/>
        </authorList>
    </citation>
    <scope>NUCLEOTIDE SEQUENCE [LARGE SCALE GENOMIC DNA]</scope>
    <source>
        <strain evidence="2">DSM 25030</strain>
    </source>
</reference>
<protein>
    <submittedName>
        <fullName evidence="1">Uncharacterized protein</fullName>
    </submittedName>
</protein>
<evidence type="ECO:0000313" key="2">
    <source>
        <dbReference type="Proteomes" id="UP000199592"/>
    </source>
</evidence>
<sequence>MANLSLGFNFLNKKDAQRAPCIFVTSSAVEMISSSRSEFILSEVEGLELTYFYKFGIFNT</sequence>
<keyword evidence="2" id="KW-1185">Reference proteome</keyword>
<proteinExistence type="predicted"/>
<dbReference type="AlphaFoldDB" id="A0A1H2XXS2"/>
<accession>A0A1H2XXS2</accession>
<gene>
    <name evidence="1" type="ORF">SAMN04487892_2866</name>
</gene>
<evidence type="ECO:0000313" key="1">
    <source>
        <dbReference type="EMBL" id="SDW97388.1"/>
    </source>
</evidence>
<dbReference type="Proteomes" id="UP000199592">
    <property type="component" value="Unassembled WGS sequence"/>
</dbReference>
<dbReference type="EMBL" id="FNMY01000004">
    <property type="protein sequence ID" value="SDW97388.1"/>
    <property type="molecule type" value="Genomic_DNA"/>
</dbReference>
<name>A0A1H2XXS2_9FLAO</name>
<organism evidence="1 2">
    <name type="scientific">Flagellimonas zhangzhouensis</name>
    <dbReference type="NCBI Taxonomy" id="1073328"/>
    <lineage>
        <taxon>Bacteria</taxon>
        <taxon>Pseudomonadati</taxon>
        <taxon>Bacteroidota</taxon>
        <taxon>Flavobacteriia</taxon>
        <taxon>Flavobacteriales</taxon>
        <taxon>Flavobacteriaceae</taxon>
        <taxon>Flagellimonas</taxon>
    </lineage>
</organism>